<gene>
    <name evidence="4" type="ordered locus">Tter_2367</name>
</gene>
<evidence type="ECO:0000313" key="5">
    <source>
        <dbReference type="Proteomes" id="UP000000323"/>
    </source>
</evidence>
<dbReference type="RefSeq" id="WP_012876297.1">
    <property type="nucleotide sequence ID" value="NC_013526.1"/>
</dbReference>
<evidence type="ECO:0000256" key="2">
    <source>
        <dbReference type="SAM" id="Phobius"/>
    </source>
</evidence>
<dbReference type="OrthoDB" id="119631at2"/>
<protein>
    <recommendedName>
        <fullName evidence="3">Membrane protein NfeD2 N-terminal transmembrane domain-containing protein</fullName>
    </recommendedName>
</protein>
<proteinExistence type="predicted"/>
<dbReference type="AlphaFoldDB" id="D1CHP5"/>
<keyword evidence="2" id="KW-1133">Transmembrane helix</keyword>
<dbReference type="Pfam" id="PF25842">
    <property type="entry name" value="NfeD_TM"/>
    <property type="match status" value="1"/>
</dbReference>
<accession>D1CHP5</accession>
<name>D1CHP5_THET1</name>
<keyword evidence="2" id="KW-0472">Membrane</keyword>
<feature type="domain" description="Membrane protein NfeD2 N-terminal transmembrane" evidence="3">
    <location>
        <begin position="3"/>
        <end position="101"/>
    </location>
</feature>
<dbReference type="Proteomes" id="UP000000323">
    <property type="component" value="Chromosome 2"/>
</dbReference>
<dbReference type="InterPro" id="IPR058653">
    <property type="entry name" value="NfeD2_TM"/>
</dbReference>
<feature type="transmembrane region" description="Helical" evidence="2">
    <location>
        <begin position="51"/>
        <end position="73"/>
    </location>
</feature>
<organism evidence="4 5">
    <name type="scientific">Thermobaculum terrenum (strain ATCC BAA-798 / CCMEE 7001 / YNP1)</name>
    <dbReference type="NCBI Taxonomy" id="525904"/>
    <lineage>
        <taxon>Bacteria</taxon>
        <taxon>Bacillati</taxon>
        <taxon>Chloroflexota</taxon>
        <taxon>Chloroflexia</taxon>
        <taxon>Candidatus Thermobaculales</taxon>
        <taxon>Candidatus Thermobaculaceae</taxon>
        <taxon>Thermobaculum</taxon>
    </lineage>
</organism>
<feature type="region of interest" description="Disordered" evidence="1">
    <location>
        <begin position="192"/>
        <end position="215"/>
    </location>
</feature>
<dbReference type="Gene3D" id="2.40.50.140">
    <property type="entry name" value="Nucleic acid-binding proteins"/>
    <property type="match status" value="1"/>
</dbReference>
<feature type="transmembrane region" description="Helical" evidence="2">
    <location>
        <begin position="80"/>
        <end position="103"/>
    </location>
</feature>
<dbReference type="STRING" id="525904.Tter_2367"/>
<keyword evidence="2" id="KW-0812">Transmembrane</keyword>
<sequence length="215" mass="22867">MAYVFLGLFIFGLAFVILSFLLGFAAAELHLPGMGHDAHHLSGAEADAAHASPLNVSTLMAFITWFGGIGYLLTQWGAMGILAVLTIAVLGGMVGASFVFLLLDRVILPGQTPALRASDYRLEGTLARVSIPMSGSRIGEIIFTQHGTTRSEGARSADGSPIPRGEQVVILRYERGIAYVRPLEKLLEEHDRGGRDLKGIGAGGPQSQPEGREQA</sequence>
<keyword evidence="5" id="KW-1185">Reference proteome</keyword>
<evidence type="ECO:0000259" key="3">
    <source>
        <dbReference type="Pfam" id="PF25842"/>
    </source>
</evidence>
<dbReference type="HOGENOM" id="CLU_1313957_0_0_0"/>
<dbReference type="eggNOG" id="COG1585">
    <property type="taxonomic scope" value="Bacteria"/>
</dbReference>
<dbReference type="EMBL" id="CP001826">
    <property type="protein sequence ID" value="ACZ43266.1"/>
    <property type="molecule type" value="Genomic_DNA"/>
</dbReference>
<evidence type="ECO:0000313" key="4">
    <source>
        <dbReference type="EMBL" id="ACZ43266.1"/>
    </source>
</evidence>
<reference evidence="5" key="1">
    <citation type="journal article" date="2010" name="Stand. Genomic Sci.">
        <title>Complete genome sequence of 'Thermobaculum terrenum' type strain (YNP1).</title>
        <authorList>
            <person name="Kiss H."/>
            <person name="Cleland D."/>
            <person name="Lapidus A."/>
            <person name="Lucas S."/>
            <person name="Glavina Del Rio T."/>
            <person name="Nolan M."/>
            <person name="Tice H."/>
            <person name="Han C."/>
            <person name="Goodwin L."/>
            <person name="Pitluck S."/>
            <person name="Liolios K."/>
            <person name="Ivanova N."/>
            <person name="Mavromatis K."/>
            <person name="Ovchinnikova G."/>
            <person name="Pati A."/>
            <person name="Chen A."/>
            <person name="Palaniappan K."/>
            <person name="Land M."/>
            <person name="Hauser L."/>
            <person name="Chang Y."/>
            <person name="Jeffries C."/>
            <person name="Lu M."/>
            <person name="Brettin T."/>
            <person name="Detter J."/>
            <person name="Goker M."/>
            <person name="Tindall B."/>
            <person name="Beck B."/>
            <person name="McDermott T."/>
            <person name="Woyke T."/>
            <person name="Bristow J."/>
            <person name="Eisen J."/>
            <person name="Markowitz V."/>
            <person name="Hugenholtz P."/>
            <person name="Kyrpides N."/>
            <person name="Klenk H."/>
            <person name="Cheng J."/>
        </authorList>
    </citation>
    <scope>NUCLEOTIDE SEQUENCE [LARGE SCALE GENOMIC DNA]</scope>
    <source>
        <strain evidence="5">ATCC BAA-798 / YNP1</strain>
    </source>
</reference>
<dbReference type="KEGG" id="ttr:Tter_2367"/>
<evidence type="ECO:0000256" key="1">
    <source>
        <dbReference type="SAM" id="MobiDB-lite"/>
    </source>
</evidence>
<dbReference type="InterPro" id="IPR012340">
    <property type="entry name" value="NA-bd_OB-fold"/>
</dbReference>